<dbReference type="NCBIfam" id="NF002963">
    <property type="entry name" value="PRK03634.1"/>
    <property type="match status" value="1"/>
</dbReference>
<dbReference type="InterPro" id="IPR050197">
    <property type="entry name" value="Aldolase_class_II_sugar_metab"/>
</dbReference>
<organism evidence="4 5">
    <name type="scientific">Vibrio sinensis</name>
    <dbReference type="NCBI Taxonomy" id="2302434"/>
    <lineage>
        <taxon>Bacteria</taxon>
        <taxon>Pseudomonadati</taxon>
        <taxon>Pseudomonadota</taxon>
        <taxon>Gammaproteobacteria</taxon>
        <taxon>Vibrionales</taxon>
        <taxon>Vibrionaceae</taxon>
        <taxon>Vibrio</taxon>
    </lineage>
</organism>
<dbReference type="Proteomes" id="UP000273252">
    <property type="component" value="Unassembled WGS sequence"/>
</dbReference>
<name>A0A3A6QHT6_9VIBR</name>
<dbReference type="EMBL" id="QVMU01000016">
    <property type="protein sequence ID" value="RJX69427.1"/>
    <property type="molecule type" value="Genomic_DNA"/>
</dbReference>
<accession>A0A3A6QHT6</accession>
<dbReference type="GO" id="GO:0019323">
    <property type="term" value="P:pentose catabolic process"/>
    <property type="evidence" value="ECO:0007669"/>
    <property type="project" value="TreeGrafter"/>
</dbReference>
<dbReference type="Pfam" id="PF00596">
    <property type="entry name" value="Aldolase_II"/>
    <property type="match status" value="1"/>
</dbReference>
<keyword evidence="2 4" id="KW-0456">Lyase</keyword>
<dbReference type="SUPFAM" id="SSF53639">
    <property type="entry name" value="AraD/HMP-PK domain-like"/>
    <property type="match status" value="1"/>
</dbReference>
<dbReference type="GO" id="GO:0005829">
    <property type="term" value="C:cytosol"/>
    <property type="evidence" value="ECO:0007669"/>
    <property type="project" value="TreeGrafter"/>
</dbReference>
<dbReference type="InterPro" id="IPR036409">
    <property type="entry name" value="Aldolase_II/adducin_N_sf"/>
</dbReference>
<dbReference type="AlphaFoldDB" id="A0A3A6QHT6"/>
<dbReference type="PANTHER" id="PTHR22789:SF0">
    <property type="entry name" value="3-OXO-TETRONATE 4-PHOSPHATE DECARBOXYLASE-RELATED"/>
    <property type="match status" value="1"/>
</dbReference>
<dbReference type="SMART" id="SM01007">
    <property type="entry name" value="Aldolase_II"/>
    <property type="match status" value="1"/>
</dbReference>
<proteinExistence type="predicted"/>
<feature type="domain" description="Class II aldolase/adducin N-terminal" evidence="3">
    <location>
        <begin position="10"/>
        <end position="233"/>
    </location>
</feature>
<dbReference type="Gene3D" id="3.40.225.10">
    <property type="entry name" value="Class II aldolase/adducin N-terminal domain"/>
    <property type="match status" value="1"/>
</dbReference>
<dbReference type="OrthoDB" id="9784634at2"/>
<dbReference type="GO" id="GO:0008994">
    <property type="term" value="F:rhamnulose-1-phosphate aldolase activity"/>
    <property type="evidence" value="ECO:0007669"/>
    <property type="project" value="UniProtKB-EC"/>
</dbReference>
<dbReference type="InterPro" id="IPR001303">
    <property type="entry name" value="Aldolase_II/adducin_N"/>
</dbReference>
<dbReference type="RefSeq" id="WP_120033099.1">
    <property type="nucleotide sequence ID" value="NZ_QVMU01000016.1"/>
</dbReference>
<evidence type="ECO:0000256" key="2">
    <source>
        <dbReference type="ARBA" id="ARBA00023239"/>
    </source>
</evidence>
<keyword evidence="1" id="KW-0479">Metal-binding</keyword>
<keyword evidence="5" id="KW-1185">Reference proteome</keyword>
<dbReference type="GO" id="GO:0046872">
    <property type="term" value="F:metal ion binding"/>
    <property type="evidence" value="ECO:0007669"/>
    <property type="project" value="UniProtKB-KW"/>
</dbReference>
<comment type="caution">
    <text evidence="4">The sequence shown here is derived from an EMBL/GenBank/DDBJ whole genome shotgun (WGS) entry which is preliminary data.</text>
</comment>
<evidence type="ECO:0000313" key="5">
    <source>
        <dbReference type="Proteomes" id="UP000273252"/>
    </source>
</evidence>
<dbReference type="PANTHER" id="PTHR22789">
    <property type="entry name" value="FUCULOSE PHOSPHATE ALDOLASE"/>
    <property type="match status" value="1"/>
</dbReference>
<dbReference type="EC" id="4.1.2.19" evidence="4"/>
<evidence type="ECO:0000259" key="3">
    <source>
        <dbReference type="SMART" id="SM01007"/>
    </source>
</evidence>
<protein>
    <submittedName>
        <fullName evidence="4">Rhamnulose-1-phosphate aldolase</fullName>
        <ecNumber evidence="4">4.1.2.19</ecNumber>
    </submittedName>
</protein>
<evidence type="ECO:0000256" key="1">
    <source>
        <dbReference type="ARBA" id="ARBA00022723"/>
    </source>
</evidence>
<reference evidence="4 5" key="1">
    <citation type="submission" date="2018-08" db="EMBL/GenBank/DDBJ databases">
        <title>Vibrio isolated from the Eastern China Marginal Seas.</title>
        <authorList>
            <person name="Li Y."/>
        </authorList>
    </citation>
    <scope>NUCLEOTIDE SEQUENCE [LARGE SCALE GENOMIC DNA]</scope>
    <source>
        <strain evidence="4 5">BEI233</strain>
    </source>
</reference>
<gene>
    <name evidence="4" type="ORF">DZ860_15695</name>
</gene>
<sequence>MNWSKHPLVRDIVTTANMLTSRGWAEAFAGNISVWLTDEQRTQLQLVEVDSPWVALPAAVPTMANQTFIISASGAMMRALGDAIEQHIGVIELDAQGEAYRILAGYQNGSRPTSELITHLKVLSSRQDNQRVVIHTHATSLISMSLALKGDSESFSKWLWSVSAEAMYFYPDGIGVCPWAIAGSVELGNLSAELTKKHRLVLWPAHGVLALGTDLNNALGLIETADKAAEIYNQLLAMNRFENLLTEPQLLELANAFGVTPQFQLGN</sequence>
<evidence type="ECO:0000313" key="4">
    <source>
        <dbReference type="EMBL" id="RJX69427.1"/>
    </source>
</evidence>